<sequence length="303" mass="34982">MSDQQSSQEASQQQQARVRKHPFADWPTIKILTPPQGRYSPKADEWCITYCSQSISGRVHGREPDCRSICIRKVFPHEVRNVIAFKRHEKADAEGNVKYPLPAEGQTANLPRLLGGRPDDADDERPTPQSKPPTKFWEEGWYFWTSTGRQAARDKLNMMQLDLQKQQMYSELRQEQRELWQDYQESLRKGVDSNVLGGRMPASVVVSSTAEIQRAKSLLIHLPPDLPPLWERINKLLAPSYRVLSILRESITSGEQRDFAVRVWEKAQTDEPFELARRTFSRTYERWKNKDAADEDDGKKGST</sequence>
<comment type="caution">
    <text evidence="2">The sequence shown here is derived from an EMBL/GenBank/DDBJ whole genome shotgun (WGS) entry which is preliminary data.</text>
</comment>
<proteinExistence type="predicted"/>
<organism evidence="2 3">
    <name type="scientific">Candolleomyces eurysporus</name>
    <dbReference type="NCBI Taxonomy" id="2828524"/>
    <lineage>
        <taxon>Eukaryota</taxon>
        <taxon>Fungi</taxon>
        <taxon>Dikarya</taxon>
        <taxon>Basidiomycota</taxon>
        <taxon>Agaricomycotina</taxon>
        <taxon>Agaricomycetes</taxon>
        <taxon>Agaricomycetidae</taxon>
        <taxon>Agaricales</taxon>
        <taxon>Agaricineae</taxon>
        <taxon>Psathyrellaceae</taxon>
        <taxon>Candolleomyces</taxon>
    </lineage>
</organism>
<feature type="region of interest" description="Disordered" evidence="1">
    <location>
        <begin position="1"/>
        <end position="23"/>
    </location>
</feature>
<feature type="compositionally biased region" description="Low complexity" evidence="1">
    <location>
        <begin position="1"/>
        <end position="15"/>
    </location>
</feature>
<dbReference type="EMBL" id="JANBPK010001479">
    <property type="protein sequence ID" value="KAJ2922684.1"/>
    <property type="molecule type" value="Genomic_DNA"/>
</dbReference>
<gene>
    <name evidence="2" type="ORF">H1R20_g14428</name>
</gene>
<keyword evidence="3" id="KW-1185">Reference proteome</keyword>
<accession>A0A9W8IVR5</accession>
<evidence type="ECO:0000313" key="3">
    <source>
        <dbReference type="Proteomes" id="UP001140091"/>
    </source>
</evidence>
<evidence type="ECO:0000256" key="1">
    <source>
        <dbReference type="SAM" id="MobiDB-lite"/>
    </source>
</evidence>
<dbReference type="AlphaFoldDB" id="A0A9W8IVR5"/>
<feature type="region of interest" description="Disordered" evidence="1">
    <location>
        <begin position="99"/>
        <end position="133"/>
    </location>
</feature>
<feature type="non-terminal residue" evidence="2">
    <location>
        <position position="303"/>
    </location>
</feature>
<protein>
    <submittedName>
        <fullName evidence="2">Uncharacterized protein</fullName>
    </submittedName>
</protein>
<dbReference type="Proteomes" id="UP001140091">
    <property type="component" value="Unassembled WGS sequence"/>
</dbReference>
<dbReference type="OrthoDB" id="3171382at2759"/>
<name>A0A9W8IVR5_9AGAR</name>
<evidence type="ECO:0000313" key="2">
    <source>
        <dbReference type="EMBL" id="KAJ2922684.1"/>
    </source>
</evidence>
<reference evidence="2" key="1">
    <citation type="submission" date="2022-06" db="EMBL/GenBank/DDBJ databases">
        <title>Genome Sequence of Candolleomyces eurysporus.</title>
        <authorList>
            <person name="Buettner E."/>
        </authorList>
    </citation>
    <scope>NUCLEOTIDE SEQUENCE</scope>
    <source>
        <strain evidence="2">VTCC 930004</strain>
    </source>
</reference>